<dbReference type="Proteomes" id="UP000186817">
    <property type="component" value="Unassembled WGS sequence"/>
</dbReference>
<dbReference type="SUPFAM" id="SSF47473">
    <property type="entry name" value="EF-hand"/>
    <property type="match status" value="1"/>
</dbReference>
<dbReference type="InterPro" id="IPR011992">
    <property type="entry name" value="EF-hand-dom_pair"/>
</dbReference>
<dbReference type="InterPro" id="IPR017932">
    <property type="entry name" value="GATase_2_dom"/>
</dbReference>
<protein>
    <submittedName>
        <fullName evidence="2">Uncharacterized protein</fullName>
    </submittedName>
</protein>
<dbReference type="EMBL" id="LSRX01000757">
    <property type="protein sequence ID" value="OLP89485.1"/>
    <property type="molecule type" value="Genomic_DNA"/>
</dbReference>
<feature type="compositionally biased region" description="Pro residues" evidence="1">
    <location>
        <begin position="527"/>
        <end position="536"/>
    </location>
</feature>
<keyword evidence="3" id="KW-1185">Reference proteome</keyword>
<comment type="caution">
    <text evidence="2">The sequence shown here is derived from an EMBL/GenBank/DDBJ whole genome shotgun (WGS) entry which is preliminary data.</text>
</comment>
<dbReference type="OrthoDB" id="40822at2759"/>
<dbReference type="PROSITE" id="PS51278">
    <property type="entry name" value="GATASE_TYPE_2"/>
    <property type="match status" value="1"/>
</dbReference>
<feature type="region of interest" description="Disordered" evidence="1">
    <location>
        <begin position="503"/>
        <end position="540"/>
    </location>
</feature>
<name>A0A1Q9D2W9_SYMMI</name>
<reference evidence="2 3" key="1">
    <citation type="submission" date="2016-02" db="EMBL/GenBank/DDBJ databases">
        <title>Genome analysis of coral dinoflagellate symbionts highlights evolutionary adaptations to a symbiotic lifestyle.</title>
        <authorList>
            <person name="Aranda M."/>
            <person name="Li Y."/>
            <person name="Liew Y.J."/>
            <person name="Baumgarten S."/>
            <person name="Simakov O."/>
            <person name="Wilson M."/>
            <person name="Piel J."/>
            <person name="Ashoor H."/>
            <person name="Bougouffa S."/>
            <person name="Bajic V.B."/>
            <person name="Ryu T."/>
            <person name="Ravasi T."/>
            <person name="Bayer T."/>
            <person name="Micklem G."/>
            <person name="Kim H."/>
            <person name="Bhak J."/>
            <person name="Lajeunesse T.C."/>
            <person name="Voolstra C.R."/>
        </authorList>
    </citation>
    <scope>NUCLEOTIDE SEQUENCE [LARGE SCALE GENOMIC DNA]</scope>
    <source>
        <strain evidence="2 3">CCMP2467</strain>
    </source>
</reference>
<feature type="compositionally biased region" description="Low complexity" evidence="1">
    <location>
        <begin position="504"/>
        <end position="522"/>
    </location>
</feature>
<proteinExistence type="predicted"/>
<dbReference type="Gene3D" id="3.60.20.10">
    <property type="entry name" value="Glutamine Phosphoribosylpyrophosphate, subunit 1, domain 1"/>
    <property type="match status" value="1"/>
</dbReference>
<sequence length="1352" mass="149583">MLGSILLGLASSVIYYALFGAWHELAHILAGILVGCPASCNLKNLRRSLWGRQVHIKTPPGWRTLWVRHAGWLASLGTAVLVLRIGAPISCSVPAAVTAVEALLSDLLQSWALAPEGFFLCGNFGMVILHKTWASSPQKIKDALEKMVEVTMMRGAQSGGVVTFVGEEGNVRGLRARVVNLKRTTLSTLLRARLNAVEWWARWRGPLMGAGRLYMGHTRFATSSKATLEGTHPHQWTPPEKHEVYLGWASGQLRKAYVNLEIFITHNGDLDFFDVGDRTYDLSDIQSWLERSTGHPRPAEVDSAAIAGLMDLLRTQGCLARSVRYGFWFVKARTQDSLDCEVPCKGLFEEVAAVLDTVLQSFDVEQQSVAQLNEQRGALQEASLSALRESKHSKHGLKLAAALCDETEETELQSMIYTAIDAFFDNDLLKAMELFMDGAKGSFGLCVTSSLDAQKQLVMAARGQSMALAFYPKTGLLLYGSEAAAVKAGLGLDLKELPQKRAASLRSRLSDSDSSSSEGSSLEEGRPPAPSPPPTGPAMRLDLDDFAGEICLLDWSGGLPYASFAHRKLQPQAMSEVLTLTSVRGGLMQSRLQKRLVAIENNPLVMPLPESCGEPVAKDIRDIPSALEKIQKDWDAGEGLNRITAWTLTRALNRRLREKAAGKVSADAVDLLITGCEVSLWLGEQFAADLSLCFQHLVVKCISSNKILGHYGQEYPMAQTGHICDSWDLSGCVALLLSHSGGTFATLNVSNLLQAFTTNIFVVSSEWDTQIGKQLRQLQNSFCSRIFSEDIGLRPAEACSVSVCAMQQMLTQILLHLSAGLLKDPSLSQQVGSKVTHSDLAELSRMNRMNIDALRELVQPKMETCRTLRRKGRHWAQHVLEVPRAWILCALYIAVTVTWGRPPVMHTAKCIASVEAGSLAYHVALAFDALLYIFMPQLAILMIRLVQRRPLLHRMGVRTLVIGDVPWVAQSAEAFLSKLMACSYSATALNVFSANPCDHLVHRMTHRVVRGTLLACGCPDGRLVALSNSAQAVSLAVNQASSIQSMGSGCESLTIGHSPFKLPLAAHAVTLKTRRPLYLCEFLKQQGVVRSASGELGDFNNLKTQLKRRSSSHLQVEVPEWMEKIQHKKRLLEASAVKEQDLKSFMESLGVEHTQHITFEQFEKGWRLLHEDKLSEEQLRRAFHHFGQEGIYPVDCKTLLRMPFVEMLSLAQGSPARKSQNHILESSEEVFGEALLQLADPSDHVQIVQSQFLSMQLYESRIATLQRAVSFFVMFHEMAGTIAEFWPLVSLGFLRYHMHRTQSIMRIATTASPISGADVRQQMLELRSAKEFNHLVGNVNKMVSRWRARKMQ</sequence>
<dbReference type="SUPFAM" id="SSF56235">
    <property type="entry name" value="N-terminal nucleophile aminohydrolases (Ntn hydrolases)"/>
    <property type="match status" value="1"/>
</dbReference>
<evidence type="ECO:0000256" key="1">
    <source>
        <dbReference type="SAM" id="MobiDB-lite"/>
    </source>
</evidence>
<evidence type="ECO:0000313" key="2">
    <source>
        <dbReference type="EMBL" id="OLP89485.1"/>
    </source>
</evidence>
<dbReference type="OMA" id="QELAMPC"/>
<accession>A0A1Q9D2W9</accession>
<gene>
    <name evidence="2" type="ORF">AK812_SmicGene29050</name>
</gene>
<organism evidence="2 3">
    <name type="scientific">Symbiodinium microadriaticum</name>
    <name type="common">Dinoflagellate</name>
    <name type="synonym">Zooxanthella microadriatica</name>
    <dbReference type="NCBI Taxonomy" id="2951"/>
    <lineage>
        <taxon>Eukaryota</taxon>
        <taxon>Sar</taxon>
        <taxon>Alveolata</taxon>
        <taxon>Dinophyceae</taxon>
        <taxon>Suessiales</taxon>
        <taxon>Symbiodiniaceae</taxon>
        <taxon>Symbiodinium</taxon>
    </lineage>
</organism>
<dbReference type="InterPro" id="IPR029055">
    <property type="entry name" value="Ntn_hydrolases_N"/>
</dbReference>
<evidence type="ECO:0000313" key="3">
    <source>
        <dbReference type="Proteomes" id="UP000186817"/>
    </source>
</evidence>